<feature type="compositionally biased region" description="Pro residues" evidence="6">
    <location>
        <begin position="254"/>
        <end position="265"/>
    </location>
</feature>
<keyword evidence="3 7" id="KW-0812">Transmembrane</keyword>
<dbReference type="RefSeq" id="WP_133106525.1">
    <property type="nucleotide sequence ID" value="NZ_SMNA01000002.1"/>
</dbReference>
<evidence type="ECO:0000256" key="5">
    <source>
        <dbReference type="ARBA" id="ARBA00023136"/>
    </source>
</evidence>
<protein>
    <submittedName>
        <fullName evidence="9">PspC domain-containing protein</fullName>
    </submittedName>
</protein>
<keyword evidence="10" id="KW-1185">Reference proteome</keyword>
<feature type="region of interest" description="Disordered" evidence="6">
    <location>
        <begin position="159"/>
        <end position="288"/>
    </location>
</feature>
<evidence type="ECO:0000259" key="8">
    <source>
        <dbReference type="Pfam" id="PF04024"/>
    </source>
</evidence>
<feature type="transmembrane region" description="Helical" evidence="7">
    <location>
        <begin position="337"/>
        <end position="363"/>
    </location>
</feature>
<feature type="transmembrane region" description="Helical" evidence="7">
    <location>
        <begin position="58"/>
        <end position="85"/>
    </location>
</feature>
<dbReference type="InterPro" id="IPR052027">
    <property type="entry name" value="PspC"/>
</dbReference>
<evidence type="ECO:0000256" key="7">
    <source>
        <dbReference type="SAM" id="Phobius"/>
    </source>
</evidence>
<dbReference type="Proteomes" id="UP000504882">
    <property type="component" value="Unassembled WGS sequence"/>
</dbReference>
<evidence type="ECO:0000313" key="9">
    <source>
        <dbReference type="EMBL" id="TDE97596.1"/>
    </source>
</evidence>
<feature type="transmembrane region" description="Helical" evidence="7">
    <location>
        <begin position="105"/>
        <end position="123"/>
    </location>
</feature>
<feature type="compositionally biased region" description="Low complexity" evidence="6">
    <location>
        <begin position="224"/>
        <end position="233"/>
    </location>
</feature>
<dbReference type="EMBL" id="SMNA01000002">
    <property type="protein sequence ID" value="TDE97596.1"/>
    <property type="molecule type" value="Genomic_DNA"/>
</dbReference>
<keyword evidence="5 7" id="KW-0472">Membrane</keyword>
<proteinExistence type="predicted"/>
<evidence type="ECO:0000256" key="3">
    <source>
        <dbReference type="ARBA" id="ARBA00022692"/>
    </source>
</evidence>
<evidence type="ECO:0000256" key="2">
    <source>
        <dbReference type="ARBA" id="ARBA00022475"/>
    </source>
</evidence>
<feature type="transmembrane region" description="Helical" evidence="7">
    <location>
        <begin position="370"/>
        <end position="387"/>
    </location>
</feature>
<accession>A0ABY2E7Q7</accession>
<feature type="compositionally biased region" description="Pro residues" evidence="6">
    <location>
        <begin position="174"/>
        <end position="184"/>
    </location>
</feature>
<evidence type="ECO:0000313" key="10">
    <source>
        <dbReference type="Proteomes" id="UP000504882"/>
    </source>
</evidence>
<feature type="region of interest" description="Disordered" evidence="6">
    <location>
        <begin position="1"/>
        <end position="27"/>
    </location>
</feature>
<comment type="caution">
    <text evidence="9">The sequence shown here is derived from an EMBL/GenBank/DDBJ whole genome shotgun (WGS) entry which is preliminary data.</text>
</comment>
<evidence type="ECO:0000256" key="6">
    <source>
        <dbReference type="SAM" id="MobiDB-lite"/>
    </source>
</evidence>
<feature type="compositionally biased region" description="Pro residues" evidence="6">
    <location>
        <begin position="9"/>
        <end position="18"/>
    </location>
</feature>
<feature type="transmembrane region" description="Helical" evidence="7">
    <location>
        <begin position="312"/>
        <end position="331"/>
    </location>
</feature>
<dbReference type="PANTHER" id="PTHR33885:SF3">
    <property type="entry name" value="PHAGE SHOCK PROTEIN C"/>
    <property type="match status" value="1"/>
</dbReference>
<reference evidence="9 10" key="1">
    <citation type="submission" date="2019-03" db="EMBL/GenBank/DDBJ databases">
        <title>Genomic features of bacteria from cold environments.</title>
        <authorList>
            <person name="Shen L."/>
        </authorList>
    </citation>
    <scope>NUCLEOTIDE SEQUENCE [LARGE SCALE GENOMIC DNA]</scope>
    <source>
        <strain evidence="10">T3246-1</strain>
    </source>
</reference>
<organism evidence="9 10">
    <name type="scientific">Occultella glacieicola</name>
    <dbReference type="NCBI Taxonomy" id="2518684"/>
    <lineage>
        <taxon>Bacteria</taxon>
        <taxon>Bacillati</taxon>
        <taxon>Actinomycetota</taxon>
        <taxon>Actinomycetes</taxon>
        <taxon>Micrococcales</taxon>
        <taxon>Ruaniaceae</taxon>
        <taxon>Occultella</taxon>
    </lineage>
</organism>
<name>A0ABY2E7Q7_9MICO</name>
<comment type="subcellular location">
    <subcellularLocation>
        <location evidence="1">Cell membrane</location>
        <topology evidence="1">Single-pass membrane protein</topology>
    </subcellularLocation>
</comment>
<feature type="transmembrane region" description="Helical" evidence="7">
    <location>
        <begin position="129"/>
        <end position="152"/>
    </location>
</feature>
<evidence type="ECO:0000256" key="4">
    <source>
        <dbReference type="ARBA" id="ARBA00022989"/>
    </source>
</evidence>
<keyword evidence="2" id="KW-1003">Cell membrane</keyword>
<sequence>MSTDNSAGAPPPRPPAPGPSSTDSFFDSLRRSRMPRTTDRWIGGVAAGIARRLNIDPLIVRGVLVVMTLFGGLGLFLYGLGWALLPEETDGRIHLQEAIRGRFDAALAGAIAFVLVGASRLGFWWDNMWWGGEFFGTVLVLGAIALVIWLIVSARRNGKDAGGTPNQQATMMPPLGPTPPPAPGQPADHGPATWANAAAPTSTTTESSEGTAAAGHSGPPPAADPALPDGSDAYADPAGTAFAAETGWSGRVPPSGPTYPTPGPDPYATYPTPSGTGPHSAHPTTWAPAPAPVPVPVPTVPARPRTPGPGRLLTRLVLGLTLIAIASLWLLEYVGDVVVGGWLTGIGVVLILLGIGVGVAGLLGRRSGGLGVVAVLIALIGVPWAAVEGSTNFGDFRWTESSSYGDARWVPQDAAELEQGFDDIAGGEVTVDLTELDGTVRLDDPVNLGIGAGQLNLRVPEGMSVRIEAEVLGEVVARTSDGWTGGYADDRPAPIENNQWRTSPSRGVVLISPAAQSGEPDLTIVIDAGVGEIRILEESA</sequence>
<feature type="compositionally biased region" description="Low complexity" evidence="6">
    <location>
        <begin position="185"/>
        <end position="217"/>
    </location>
</feature>
<dbReference type="Pfam" id="PF04024">
    <property type="entry name" value="PspC"/>
    <property type="match status" value="1"/>
</dbReference>
<dbReference type="PANTHER" id="PTHR33885">
    <property type="entry name" value="PHAGE SHOCK PROTEIN C"/>
    <property type="match status" value="1"/>
</dbReference>
<evidence type="ECO:0000256" key="1">
    <source>
        <dbReference type="ARBA" id="ARBA00004162"/>
    </source>
</evidence>
<keyword evidence="4 7" id="KW-1133">Transmembrane helix</keyword>
<gene>
    <name evidence="9" type="ORF">EXU48_05305</name>
</gene>
<dbReference type="InterPro" id="IPR007168">
    <property type="entry name" value="Phageshock_PspC_N"/>
</dbReference>
<feature type="domain" description="Phage shock protein PspC N-terminal" evidence="8">
    <location>
        <begin position="37"/>
        <end position="88"/>
    </location>
</feature>